<protein>
    <submittedName>
        <fullName evidence="3">Putative membrane protein</fullName>
    </submittedName>
</protein>
<feature type="transmembrane region" description="Helical" evidence="1">
    <location>
        <begin position="134"/>
        <end position="151"/>
    </location>
</feature>
<reference evidence="3 4" key="1">
    <citation type="submission" date="2015-08" db="EMBL/GenBank/DDBJ databases">
        <title>Genome sequence of the pristinamycin over-producing bacterium Streptomyces pristinaespiralis HCCB10218.</title>
        <authorList>
            <person name="Tian J."/>
            <person name="Yang J."/>
            <person name="Li L."/>
            <person name="Ruan L."/>
            <person name="Wei W."/>
            <person name="Zheng G."/>
            <person name="Wei Z."/>
            <person name="Yang S."/>
            <person name="Ge M."/>
            <person name="Jiang W."/>
            <person name="Lu Y."/>
        </authorList>
    </citation>
    <scope>NUCLEOTIDE SEQUENCE [LARGE SCALE GENOMIC DNA]</scope>
    <source>
        <strain evidence="3 4">HCCB 10218</strain>
    </source>
</reference>
<dbReference type="RefSeq" id="WP_005321526.1">
    <property type="nucleotide sequence ID" value="NZ_CP011340.1"/>
</dbReference>
<dbReference type="PATRIC" id="fig|38300.4.peg.7349"/>
<feature type="transmembrane region" description="Helical" evidence="1">
    <location>
        <begin position="494"/>
        <end position="513"/>
    </location>
</feature>
<dbReference type="InterPro" id="IPR027417">
    <property type="entry name" value="P-loop_NTPase"/>
</dbReference>
<feature type="transmembrane region" description="Helical" evidence="1">
    <location>
        <begin position="339"/>
        <end position="361"/>
    </location>
</feature>
<dbReference type="KEGG" id="spri:SPRI_7020"/>
<keyword evidence="1" id="KW-1133">Transmembrane helix</keyword>
<accession>A0A0M4DIX6</accession>
<name>A0A0M4DIX6_STRPR</name>
<feature type="transmembrane region" description="Helical" evidence="1">
    <location>
        <begin position="418"/>
        <end position="443"/>
    </location>
</feature>
<evidence type="ECO:0000313" key="4">
    <source>
        <dbReference type="Proteomes" id="UP000060513"/>
    </source>
</evidence>
<dbReference type="SUPFAM" id="SSF52540">
    <property type="entry name" value="P-loop containing nucleoside triphosphate hydrolases"/>
    <property type="match status" value="1"/>
</dbReference>
<dbReference type="Pfam" id="PF07693">
    <property type="entry name" value="KAP_NTPase"/>
    <property type="match status" value="1"/>
</dbReference>
<dbReference type="Proteomes" id="UP000060513">
    <property type="component" value="Chromosome"/>
</dbReference>
<dbReference type="AlphaFoldDB" id="A0A0M4DIX6"/>
<keyword evidence="1" id="KW-0472">Membrane</keyword>
<dbReference type="EMBL" id="CP011340">
    <property type="protein sequence ID" value="ALC25326.1"/>
    <property type="molecule type" value="Genomic_DNA"/>
</dbReference>
<evidence type="ECO:0000313" key="3">
    <source>
        <dbReference type="EMBL" id="ALC25326.1"/>
    </source>
</evidence>
<feature type="transmembrane region" description="Helical" evidence="1">
    <location>
        <begin position="463"/>
        <end position="482"/>
    </location>
</feature>
<feature type="transmembrane region" description="Helical" evidence="1">
    <location>
        <begin position="103"/>
        <end position="122"/>
    </location>
</feature>
<evidence type="ECO:0000256" key="1">
    <source>
        <dbReference type="SAM" id="Phobius"/>
    </source>
</evidence>
<feature type="transmembrane region" description="Helical" evidence="1">
    <location>
        <begin position="387"/>
        <end position="406"/>
    </location>
</feature>
<gene>
    <name evidence="3" type="ORF">SPRI_7020</name>
</gene>
<feature type="domain" description="KAP NTPase" evidence="2">
    <location>
        <begin position="599"/>
        <end position="665"/>
    </location>
</feature>
<organism evidence="3">
    <name type="scientific">Streptomyces pristinaespiralis</name>
    <dbReference type="NCBI Taxonomy" id="38300"/>
    <lineage>
        <taxon>Bacteria</taxon>
        <taxon>Bacillati</taxon>
        <taxon>Actinomycetota</taxon>
        <taxon>Actinomycetes</taxon>
        <taxon>Kitasatosporales</taxon>
        <taxon>Streptomycetaceae</taxon>
        <taxon>Streptomyces</taxon>
    </lineage>
</organism>
<sequence>MQIATPPTPAAGPLLSCDTAAERGAYARAVAAGLDSPQVRRRFDARPGVTAAAVLAEMESPDTVGRALAYVEPSLRGYRTAVRELDRTRAELVRLRQVVGADVWSALAVVSVPACVTAIFYLQRSAFSFWVEQALLVALFIATTVPFVVAVSKPRSKQNLKTQFELFLHLLYLPLSAVEVRNAAKRWEDDLRVNGTPGAALAVIDELMGTDPHSVLLPGHYDGLRTAASVDWVVSSEASRQLERKLSALEGGTIAVSGPRGAGKTTLLNESAGKNDFQLRIRVPAAYHPYDLVYSAFVTLCEQFIRREGFEVPQLTRLSGFVRTGQRMRRAFRSLRRRLFFGIPAAALIVLGTAATAKAWWDEHNAGVRSRAGTAGHWVAQHAGDIWHGRSVGAGLSVTVAGLLIWRLRKSPRWRRRLLRGPAAVARVTAYCLMPGAFLSVLFDPDFRRHVGALPDAAAPGQAKVLLIVLLLVLCVVALVRGDKTSSSMKERGWKAAGFLLACSAAVVIWRSTTFQALLLDSENPARLACFVAGMLLFYIGRWRTKREEPELVIKCRDHLFQLRTTQSTSATFNMGVAGPGVLGSAHASSLASVPLNFPQLVEDLRARLGDVANHVHRQRGRTIVCIDELDRLGTEQQALHFLSEVKAILGVPQVHYLISVAEDVGAAFVRRGLPDRDATDSSLDDILHVQPGDVTQSLAIMAKRASDLPEPYVLLAHALSGGVPRDLIRYGRRTLEMHEDISSARQAPAVELTEISGRLIVEELYDTLAGFRTLLSKLHWTHENAAWLSTYRVVMDHLRHARAGTTSELMEALEYLAASGAVPPTGSPTEPPEAARQLITEASAYTYYALTLLQIFQPDDFEDRRRTASAAPAGQFQFLAEARLELTVSPHSARPLIDAARGAWHLRALSGTLLPVRVPPART</sequence>
<evidence type="ECO:0000259" key="2">
    <source>
        <dbReference type="Pfam" id="PF07693"/>
    </source>
</evidence>
<proteinExistence type="predicted"/>
<keyword evidence="1" id="KW-0812">Transmembrane</keyword>
<dbReference type="OrthoDB" id="5150226at2"/>
<dbReference type="InterPro" id="IPR011646">
    <property type="entry name" value="KAP_P-loop"/>
</dbReference>